<dbReference type="GO" id="GO:0003677">
    <property type="term" value="F:DNA binding"/>
    <property type="evidence" value="ECO:0007669"/>
    <property type="project" value="InterPro"/>
</dbReference>
<evidence type="ECO:0000313" key="4">
    <source>
        <dbReference type="Proteomes" id="UP000252698"/>
    </source>
</evidence>
<dbReference type="Pfam" id="PF00196">
    <property type="entry name" value="GerE"/>
    <property type="match status" value="1"/>
</dbReference>
<protein>
    <submittedName>
        <fullName evidence="2">LuxR family transcriptional regulator</fullName>
    </submittedName>
</protein>
<evidence type="ECO:0000313" key="2">
    <source>
        <dbReference type="EMBL" id="AXE75693.1"/>
    </source>
</evidence>
<dbReference type="EMBL" id="CP027306">
    <property type="protein sequence ID" value="AXE75693.1"/>
    <property type="molecule type" value="Genomic_DNA"/>
</dbReference>
<reference evidence="2 4" key="1">
    <citation type="journal article" date="2018" name="Front. Microbiol.">
        <title>Genome Sequencing of Streptomyces atratus SCSIOZH16 and Activation Production of Nocardamine via Metabolic Engineering.</title>
        <authorList>
            <person name="Li Y."/>
            <person name="Zhang C."/>
            <person name="Liu C."/>
            <person name="Ju J."/>
            <person name="Ma J."/>
        </authorList>
    </citation>
    <scope>NUCLEOTIDE SEQUENCE [LARGE SCALE GENOMIC DNA]</scope>
    <source>
        <strain evidence="2 4">SCSIO_ZH16</strain>
    </source>
</reference>
<evidence type="ECO:0000313" key="3">
    <source>
        <dbReference type="EMBL" id="AXE82474.1"/>
    </source>
</evidence>
<accession>A0A2Z5J666</accession>
<proteinExistence type="predicted"/>
<dbReference type="Gene3D" id="1.10.10.10">
    <property type="entry name" value="Winged helix-like DNA-binding domain superfamily/Winged helix DNA-binding domain"/>
    <property type="match status" value="2"/>
</dbReference>
<dbReference type="InterPro" id="IPR036388">
    <property type="entry name" value="WH-like_DNA-bd_sf"/>
</dbReference>
<dbReference type="SUPFAM" id="SSF46894">
    <property type="entry name" value="C-terminal effector domain of the bipartite response regulators"/>
    <property type="match status" value="1"/>
</dbReference>
<dbReference type="AlphaFoldDB" id="A0A2Z5J666"/>
<sequence length="347" mass="37523">MDSPRGDGVSDGRRARRWLGVTPKMRPLQDLGLSMTAEAAYLALVEHGPLTPARLAGQLARAGSPAEGLHHAVDELAAIGLVSRKSDRVIAQPPRAALEAIAERRARESRIAHESATLLSRFWLDHTSGSSYIEVVDTSHSPDAIQQRVHNEAVAEVRALSIGPVGGGERVPEVDTEALDALARGVAYRVVYSIDILQEPKALEAAHACVDRGEQARVFPDLAMNLLLCDDRLAVLSVVAPDRAGHHSVIVQPSGLLDGLIGVFKSYWRIAVPLPRAGEPTEGWARPTNKTRQLLGYLSAGLTDESIARELGVSERTVTRRVARLQEALGTQTRFQLGVQASRQGWL</sequence>
<dbReference type="PANTHER" id="PTHR34293">
    <property type="entry name" value="HTH-TYPE TRANSCRIPTIONAL REGULATOR TRMBL2"/>
    <property type="match status" value="1"/>
</dbReference>
<dbReference type="InterPro" id="IPR000792">
    <property type="entry name" value="Tscrpt_reg_LuxR_C"/>
</dbReference>
<dbReference type="Proteomes" id="UP000252698">
    <property type="component" value="Chromosome"/>
</dbReference>
<dbReference type="EMBL" id="CP027306">
    <property type="protein sequence ID" value="AXE82474.1"/>
    <property type="molecule type" value="Genomic_DNA"/>
</dbReference>
<dbReference type="SMART" id="SM00421">
    <property type="entry name" value="HTH_LUXR"/>
    <property type="match status" value="1"/>
</dbReference>
<feature type="domain" description="HTH luxR-type" evidence="1">
    <location>
        <begin position="280"/>
        <end position="345"/>
    </location>
</feature>
<dbReference type="PANTHER" id="PTHR34293:SF1">
    <property type="entry name" value="HTH-TYPE TRANSCRIPTIONAL REGULATOR TRMBL2"/>
    <property type="match status" value="1"/>
</dbReference>
<dbReference type="InterPro" id="IPR051797">
    <property type="entry name" value="TrmB-like"/>
</dbReference>
<evidence type="ECO:0000259" key="1">
    <source>
        <dbReference type="PROSITE" id="PS50043"/>
    </source>
</evidence>
<dbReference type="KEGG" id="sata:C5746_00280"/>
<dbReference type="PROSITE" id="PS50043">
    <property type="entry name" value="HTH_LUXR_2"/>
    <property type="match status" value="1"/>
</dbReference>
<organism evidence="2 4">
    <name type="scientific">Streptomyces atratus</name>
    <dbReference type="NCBI Taxonomy" id="1893"/>
    <lineage>
        <taxon>Bacteria</taxon>
        <taxon>Bacillati</taxon>
        <taxon>Actinomycetota</taxon>
        <taxon>Actinomycetes</taxon>
        <taxon>Kitasatosporales</taxon>
        <taxon>Streptomycetaceae</taxon>
        <taxon>Streptomyces</taxon>
    </lineage>
</organism>
<dbReference type="GO" id="GO:0006355">
    <property type="term" value="P:regulation of DNA-templated transcription"/>
    <property type="evidence" value="ECO:0007669"/>
    <property type="project" value="InterPro"/>
</dbReference>
<gene>
    <name evidence="2" type="ORF">C5746_00280</name>
    <name evidence="3" type="ORF">C5746_42955</name>
</gene>
<name>A0A2Z5J666_STRAR</name>
<dbReference type="InterPro" id="IPR016032">
    <property type="entry name" value="Sig_transdc_resp-reg_C-effctor"/>
</dbReference>
<dbReference type="KEGG" id="sata:C5746_42955"/>
<dbReference type="CDD" id="cd06170">
    <property type="entry name" value="LuxR_C_like"/>
    <property type="match status" value="1"/>
</dbReference>